<reference evidence="2 3" key="1">
    <citation type="submission" date="2016-06" db="EMBL/GenBank/DDBJ databases">
        <title>Complete genome sequence of a deep-branching marine Gamma Proteobacterium Woeseia oceani type strain XK5.</title>
        <authorList>
            <person name="Mu D."/>
            <person name="Du Z."/>
        </authorList>
    </citation>
    <scope>NUCLEOTIDE SEQUENCE [LARGE SCALE GENOMIC DNA]</scope>
    <source>
        <strain evidence="2 3">XK5</strain>
    </source>
</reference>
<dbReference type="RefSeq" id="WP_068618360.1">
    <property type="nucleotide sequence ID" value="NZ_CP016268.1"/>
</dbReference>
<sequence length="63" mass="7173">MSKHKGPTEAGSGGKLGHRSMDHRSYNAEIKNAAKKKRRLQERPDIDNQLNESTTDKEMRHAE</sequence>
<evidence type="ECO:0000313" key="3">
    <source>
        <dbReference type="Proteomes" id="UP000092695"/>
    </source>
</evidence>
<evidence type="ECO:0000256" key="1">
    <source>
        <dbReference type="SAM" id="MobiDB-lite"/>
    </source>
</evidence>
<feature type="region of interest" description="Disordered" evidence="1">
    <location>
        <begin position="1"/>
        <end position="63"/>
    </location>
</feature>
<accession>A0A193LJM3</accession>
<feature type="compositionally biased region" description="Basic and acidic residues" evidence="1">
    <location>
        <begin position="54"/>
        <end position="63"/>
    </location>
</feature>
<dbReference type="Proteomes" id="UP000092695">
    <property type="component" value="Chromosome"/>
</dbReference>
<protein>
    <submittedName>
        <fullName evidence="2">Uncharacterized protein</fullName>
    </submittedName>
</protein>
<keyword evidence="3" id="KW-1185">Reference proteome</keyword>
<gene>
    <name evidence="2" type="ORF">BA177_17460</name>
</gene>
<evidence type="ECO:0000313" key="2">
    <source>
        <dbReference type="EMBL" id="ANO52740.1"/>
    </source>
</evidence>
<dbReference type="EMBL" id="CP016268">
    <property type="protein sequence ID" value="ANO52740.1"/>
    <property type="molecule type" value="Genomic_DNA"/>
</dbReference>
<dbReference type="AlphaFoldDB" id="A0A193LJM3"/>
<proteinExistence type="predicted"/>
<organism evidence="2 3">
    <name type="scientific">Woeseia oceani</name>
    <dbReference type="NCBI Taxonomy" id="1548547"/>
    <lineage>
        <taxon>Bacteria</taxon>
        <taxon>Pseudomonadati</taxon>
        <taxon>Pseudomonadota</taxon>
        <taxon>Gammaproteobacteria</taxon>
        <taxon>Woeseiales</taxon>
        <taxon>Woeseiaceae</taxon>
        <taxon>Woeseia</taxon>
    </lineage>
</organism>
<dbReference type="KEGG" id="woc:BA177_17460"/>
<name>A0A193LJM3_9GAMM</name>
<dbReference type="STRING" id="1548547.BA177_17460"/>